<reference evidence="8" key="1">
    <citation type="submission" date="2011-03" db="EMBL/GenBank/DDBJ databases">
        <authorList>
            <person name="Voget S."/>
            <person name="Streit W.R."/>
            <person name="Jaeger K.E."/>
            <person name="Daniel R."/>
        </authorList>
    </citation>
    <scope>NUCLEOTIDE SEQUENCE [LARGE SCALE GENOMIC DNA]</scope>
    <source>
        <strain evidence="8">PG1</strain>
    </source>
</reference>
<comment type="catalytic activity">
    <reaction evidence="2">
        <text>UDP-N-acetyl-alpha-D-glucosamine = UDP-N-acetyl-alpha-D-mannosamine</text>
        <dbReference type="Rhea" id="RHEA:17213"/>
        <dbReference type="ChEBI" id="CHEBI:57705"/>
        <dbReference type="ChEBI" id="CHEBI:68623"/>
        <dbReference type="EC" id="5.1.3.14"/>
    </reaction>
</comment>
<dbReference type="EC" id="5.1.3.14" evidence="4"/>
<dbReference type="HOGENOM" id="CLU_041674_1_0_4"/>
<dbReference type="NCBIfam" id="TIGR00236">
    <property type="entry name" value="wecB"/>
    <property type="match status" value="1"/>
</dbReference>
<protein>
    <recommendedName>
        <fullName evidence="4">UDP-N-acetylglucosamine 2-epimerase (non-hydrolyzing)</fullName>
        <ecNumber evidence="4">5.1.3.14</ecNumber>
    </recommendedName>
</protein>
<dbReference type="KEGG" id="bgp:BGL_2c14770"/>
<evidence type="ECO:0000313" key="7">
    <source>
        <dbReference type="EMBL" id="AJK49544.1"/>
    </source>
</evidence>
<evidence type="ECO:0000259" key="6">
    <source>
        <dbReference type="Pfam" id="PF02350"/>
    </source>
</evidence>
<dbReference type="SUPFAM" id="SSF53756">
    <property type="entry name" value="UDP-Glycosyltransferase/glycogen phosphorylase"/>
    <property type="match status" value="1"/>
</dbReference>
<evidence type="ECO:0000256" key="1">
    <source>
        <dbReference type="ARBA" id="ARBA00023235"/>
    </source>
</evidence>
<dbReference type="Proteomes" id="UP000031838">
    <property type="component" value="Chromosome 2"/>
</dbReference>
<dbReference type="CDD" id="cd03786">
    <property type="entry name" value="GTB_UDP-GlcNAc_2-Epimerase"/>
    <property type="match status" value="1"/>
</dbReference>
<evidence type="ECO:0000256" key="5">
    <source>
        <dbReference type="RuleBase" id="RU003513"/>
    </source>
</evidence>
<dbReference type="InterPro" id="IPR029767">
    <property type="entry name" value="WecB-like"/>
</dbReference>
<dbReference type="Gene3D" id="3.40.50.2000">
    <property type="entry name" value="Glycogen Phosphorylase B"/>
    <property type="match status" value="2"/>
</dbReference>
<keyword evidence="1 5" id="KW-0413">Isomerase</keyword>
<evidence type="ECO:0000256" key="4">
    <source>
        <dbReference type="ARBA" id="ARBA00038858"/>
    </source>
</evidence>
<comment type="similarity">
    <text evidence="3 5">Belongs to the UDP-N-acetylglucosamine 2-epimerase family.</text>
</comment>
<dbReference type="GO" id="GO:0008761">
    <property type="term" value="F:UDP-N-acetylglucosamine 2-epimerase activity"/>
    <property type="evidence" value="ECO:0007669"/>
    <property type="project" value="UniProtKB-EC"/>
</dbReference>
<organism evidence="7 8">
    <name type="scientific">Burkholderia plantarii</name>
    <dbReference type="NCBI Taxonomy" id="41899"/>
    <lineage>
        <taxon>Bacteria</taxon>
        <taxon>Pseudomonadati</taxon>
        <taxon>Pseudomonadota</taxon>
        <taxon>Betaproteobacteria</taxon>
        <taxon>Burkholderiales</taxon>
        <taxon>Burkholderiaceae</taxon>
        <taxon>Burkholderia</taxon>
    </lineage>
</organism>
<dbReference type="InterPro" id="IPR003331">
    <property type="entry name" value="UDP_GlcNAc_Epimerase_2_dom"/>
</dbReference>
<proteinExistence type="inferred from homology"/>
<dbReference type="Pfam" id="PF02350">
    <property type="entry name" value="Epimerase_2"/>
    <property type="match status" value="1"/>
</dbReference>
<accession>A0A0B6S546</accession>
<name>A0A0B6S546_BURPL</name>
<dbReference type="RefSeq" id="WP_042627971.1">
    <property type="nucleotide sequence ID" value="NZ_CP002581.1"/>
</dbReference>
<feature type="domain" description="UDP-N-acetylglucosamine 2-epimerase" evidence="6">
    <location>
        <begin position="24"/>
        <end position="362"/>
    </location>
</feature>
<dbReference type="PANTHER" id="PTHR43174:SF2">
    <property type="entry name" value="UDP-N-ACETYLGLUCOSAMINE 2-EPIMERASE"/>
    <property type="match status" value="1"/>
</dbReference>
<dbReference type="AlphaFoldDB" id="A0A0B6S546"/>
<keyword evidence="8" id="KW-1185">Reference proteome</keyword>
<sequence length="384" mass="42341">MKRKIAVLFGTRPEAIKMAPIVRALRESQYLEPLIIATAQHREMLDQVLAVFGIEPDHDLNLMRPNQTLAGLTSRLIASIDDVVREAAPVAMLVQGDTTSVLAGSLVAFYNDIPVGHVEAGLRTHDMRNPFPEEMNRVVTGRLTRWHFAPTASSARNLRDERYPEETVFTTGNTVIDALFEARKHPAKVAVQPTEGRRMMLVTTHRRENFGEPLRRICAAVLELLERDPSLEVLFPVHPNPNVSSVVHDLLGTHPRVKLCAPLDYLSFIAAMEAAHLILSDSGGVQEEAPALGKPVLVLRDETERPEAIEVGVAALVGTDTARIVEKVWQLLTDPAAYREMAQGASPYGDGFAARRIVDILERELGCREQSARDDGTVAQVKPA</sequence>
<dbReference type="PANTHER" id="PTHR43174">
    <property type="entry name" value="UDP-N-ACETYLGLUCOSAMINE 2-EPIMERASE"/>
    <property type="match status" value="1"/>
</dbReference>
<evidence type="ECO:0000313" key="8">
    <source>
        <dbReference type="Proteomes" id="UP000031838"/>
    </source>
</evidence>
<reference evidence="7 8" key="2">
    <citation type="journal article" date="2016" name="Appl. Microbiol. Biotechnol.">
        <title>Mutations improving production and secretion of extracellular lipase by Burkholderia glumae PG1.</title>
        <authorList>
            <person name="Knapp A."/>
            <person name="Voget S."/>
            <person name="Gao R."/>
            <person name="Zaburannyi N."/>
            <person name="Krysciak D."/>
            <person name="Breuer M."/>
            <person name="Hauer B."/>
            <person name="Streit W.R."/>
            <person name="Muller R."/>
            <person name="Daniel R."/>
            <person name="Jaeger K.E."/>
        </authorList>
    </citation>
    <scope>NUCLEOTIDE SEQUENCE [LARGE SCALE GENOMIC DNA]</scope>
    <source>
        <strain evidence="7 8">PG1</strain>
    </source>
</reference>
<dbReference type="EMBL" id="CP002581">
    <property type="protein sequence ID" value="AJK49544.1"/>
    <property type="molecule type" value="Genomic_DNA"/>
</dbReference>
<evidence type="ECO:0000256" key="3">
    <source>
        <dbReference type="ARBA" id="ARBA00038209"/>
    </source>
</evidence>
<evidence type="ECO:0000256" key="2">
    <source>
        <dbReference type="ARBA" id="ARBA00036080"/>
    </source>
</evidence>
<gene>
    <name evidence="7" type="ORF">BGL_2c14770</name>
</gene>